<comment type="caution">
    <text evidence="2">The sequence shown here is derived from an EMBL/GenBank/DDBJ whole genome shotgun (WGS) entry which is preliminary data.</text>
</comment>
<feature type="compositionally biased region" description="Basic and acidic residues" evidence="1">
    <location>
        <begin position="71"/>
        <end position="81"/>
    </location>
</feature>
<dbReference type="RefSeq" id="WP_003762290.1">
    <property type="nucleotide sequence ID" value="NZ_ACKO02000045.1"/>
</dbReference>
<keyword evidence="3" id="KW-1185">Reference proteome</keyword>
<accession>C6MAR9</accession>
<evidence type="ECO:0000313" key="3">
    <source>
        <dbReference type="Proteomes" id="UP000005365"/>
    </source>
</evidence>
<gene>
    <name evidence="2" type="ORF">NEISICOT_03651</name>
</gene>
<organism evidence="2 3">
    <name type="scientific">Neisseria sicca ATCC 29256</name>
    <dbReference type="NCBI Taxonomy" id="547045"/>
    <lineage>
        <taxon>Bacteria</taxon>
        <taxon>Pseudomonadati</taxon>
        <taxon>Pseudomonadota</taxon>
        <taxon>Betaproteobacteria</taxon>
        <taxon>Neisseriales</taxon>
        <taxon>Neisseriaceae</taxon>
        <taxon>Neisseria</taxon>
    </lineage>
</organism>
<sequence length="93" mass="10410">MPWANPPCPKASSWAVWANCKREAAFQTTPNSHKPSANKNSLDALSRLFCYVETSEYLSDSRIRPTFSDDPDLRSSEKIETPDAWGKSSDSKT</sequence>
<evidence type="ECO:0000313" key="2">
    <source>
        <dbReference type="EMBL" id="EET42601.1"/>
    </source>
</evidence>
<reference evidence="2" key="1">
    <citation type="submission" date="2009-07" db="EMBL/GenBank/DDBJ databases">
        <authorList>
            <person name="Weinstock G."/>
            <person name="Sodergren E."/>
            <person name="Clifton S."/>
            <person name="Fulton L."/>
            <person name="Fulton B."/>
            <person name="Courtney L."/>
            <person name="Fronick C."/>
            <person name="Harrison M."/>
            <person name="Strong C."/>
            <person name="Farmer C."/>
            <person name="Delahaunty K."/>
            <person name="Markovic C."/>
            <person name="Hall O."/>
            <person name="Minx P."/>
            <person name="Tomlinson C."/>
            <person name="Mitreva M."/>
            <person name="Nelson J."/>
            <person name="Hou S."/>
            <person name="Wollam A."/>
            <person name="Pepin K.H."/>
            <person name="Johnson M."/>
            <person name="Bhonagiri V."/>
            <person name="Nash W.E."/>
            <person name="Warren W."/>
            <person name="Chinwalla A."/>
            <person name="Mardis E.R."/>
            <person name="Wilson R.K."/>
        </authorList>
    </citation>
    <scope>NUCLEOTIDE SEQUENCE [LARGE SCALE GENOMIC DNA]</scope>
    <source>
        <strain evidence="2">ATCC 29256</strain>
    </source>
</reference>
<name>C6MAR9_NEISI</name>
<feature type="region of interest" description="Disordered" evidence="1">
    <location>
        <begin position="62"/>
        <end position="93"/>
    </location>
</feature>
<dbReference type="Proteomes" id="UP000005365">
    <property type="component" value="Unassembled WGS sequence"/>
</dbReference>
<proteinExistence type="predicted"/>
<dbReference type="EMBL" id="ACKO02000045">
    <property type="protein sequence ID" value="EET42601.1"/>
    <property type="molecule type" value="Genomic_DNA"/>
</dbReference>
<protein>
    <submittedName>
        <fullName evidence="2">Uncharacterized protein</fullName>
    </submittedName>
</protein>
<dbReference type="AlphaFoldDB" id="C6MAR9"/>
<evidence type="ECO:0000256" key="1">
    <source>
        <dbReference type="SAM" id="MobiDB-lite"/>
    </source>
</evidence>